<dbReference type="EMBL" id="CP141769">
    <property type="protein sequence ID" value="WRS40602.1"/>
    <property type="molecule type" value="Genomic_DNA"/>
</dbReference>
<organism evidence="1 2">
    <name type="scientific">Thiobacillus sedimenti</name>
    <dbReference type="NCBI Taxonomy" id="3110231"/>
    <lineage>
        <taxon>Bacteria</taxon>
        <taxon>Pseudomonadati</taxon>
        <taxon>Pseudomonadota</taxon>
        <taxon>Betaproteobacteria</taxon>
        <taxon>Nitrosomonadales</taxon>
        <taxon>Thiobacillaceae</taxon>
        <taxon>Thiobacillus</taxon>
    </lineage>
</organism>
<accession>A0ABZ1CQJ8</accession>
<dbReference type="RefSeq" id="WP_324781129.1">
    <property type="nucleotide sequence ID" value="NZ_CP141769.1"/>
</dbReference>
<reference evidence="1 2" key="1">
    <citation type="submission" date="2023-12" db="EMBL/GenBank/DDBJ databases">
        <title>Thiobacillus sedimentum sp. nov., a chemolithoautotrophic sulfur-oxidizing bacterium isolated from freshwater sediment.</title>
        <authorList>
            <person name="Luo J."/>
            <person name="Dai C."/>
        </authorList>
    </citation>
    <scope>NUCLEOTIDE SEQUENCE [LARGE SCALE GENOMIC DNA]</scope>
    <source>
        <strain evidence="1 2">SCUT-2</strain>
    </source>
</reference>
<keyword evidence="2" id="KW-1185">Reference proteome</keyword>
<sequence length="216" mass="24661">MARKLYSPTRTISNRGEHPRFIGQFPCAKAEASHLVFDSLSALYCGIYLEWLPNVVSMAFEPHEFTFEAEAGLPELRCHPDYEAILDTGEIEFYEAKYSRDGLRDVEREKLALTAAHFERRGIPYKVIYREDLEADGLIDTIILLRHYGLMQYPEGAVEAAAQRLAQGQEAPLEGWRTRAAAAGVPTGLLYHLLYHQRLPLVYRRLLPVELQPCRV</sequence>
<gene>
    <name evidence="1" type="ORF">VA613_06910</name>
</gene>
<name>A0ABZ1CQJ8_9PROT</name>
<evidence type="ECO:0000313" key="1">
    <source>
        <dbReference type="EMBL" id="WRS40602.1"/>
    </source>
</evidence>
<protein>
    <recommendedName>
        <fullName evidence="3">TnsA endonuclease N-terminal domain-containing protein</fullName>
    </recommendedName>
</protein>
<evidence type="ECO:0008006" key="3">
    <source>
        <dbReference type="Google" id="ProtNLM"/>
    </source>
</evidence>
<evidence type="ECO:0000313" key="2">
    <source>
        <dbReference type="Proteomes" id="UP001334732"/>
    </source>
</evidence>
<dbReference type="Proteomes" id="UP001334732">
    <property type="component" value="Chromosome"/>
</dbReference>
<proteinExistence type="predicted"/>